<evidence type="ECO:0000256" key="1">
    <source>
        <dbReference type="SAM" id="MobiDB-lite"/>
    </source>
</evidence>
<reference evidence="2" key="1">
    <citation type="journal article" date="2020" name="Stud. Mycol.">
        <title>101 Dothideomycetes genomes: a test case for predicting lifestyles and emergence of pathogens.</title>
        <authorList>
            <person name="Haridas S."/>
            <person name="Albert R."/>
            <person name="Binder M."/>
            <person name="Bloem J."/>
            <person name="Labutti K."/>
            <person name="Salamov A."/>
            <person name="Andreopoulos B."/>
            <person name="Baker S."/>
            <person name="Barry K."/>
            <person name="Bills G."/>
            <person name="Bluhm B."/>
            <person name="Cannon C."/>
            <person name="Castanera R."/>
            <person name="Culley D."/>
            <person name="Daum C."/>
            <person name="Ezra D."/>
            <person name="Gonzalez J."/>
            <person name="Henrissat B."/>
            <person name="Kuo A."/>
            <person name="Liang C."/>
            <person name="Lipzen A."/>
            <person name="Lutzoni F."/>
            <person name="Magnuson J."/>
            <person name="Mondo S."/>
            <person name="Nolan M."/>
            <person name="Ohm R."/>
            <person name="Pangilinan J."/>
            <person name="Park H.-J."/>
            <person name="Ramirez L."/>
            <person name="Alfaro M."/>
            <person name="Sun H."/>
            <person name="Tritt A."/>
            <person name="Yoshinaga Y."/>
            <person name="Zwiers L.-H."/>
            <person name="Turgeon B."/>
            <person name="Goodwin S."/>
            <person name="Spatafora J."/>
            <person name="Crous P."/>
            <person name="Grigoriev I."/>
        </authorList>
    </citation>
    <scope>NUCLEOTIDE SEQUENCE</scope>
    <source>
        <strain evidence="2">CBS 113818</strain>
    </source>
</reference>
<protein>
    <submittedName>
        <fullName evidence="2">Uncharacterized protein</fullName>
    </submittedName>
</protein>
<sequence length="88" mass="9355">MTSERRSPSPEFTVDDDGGRPLITSSGQTNKYRPGQVVYLVVSGSTQREGPYKIATPAGQGNYTLCFADGSQAKNGAAVDESLMRDAP</sequence>
<proteinExistence type="predicted"/>
<evidence type="ECO:0000313" key="3">
    <source>
        <dbReference type="Proteomes" id="UP000799424"/>
    </source>
</evidence>
<dbReference type="Proteomes" id="UP000799424">
    <property type="component" value="Unassembled WGS sequence"/>
</dbReference>
<accession>A0A6A6ZEX6</accession>
<feature type="region of interest" description="Disordered" evidence="1">
    <location>
        <begin position="1"/>
        <end position="30"/>
    </location>
</feature>
<organism evidence="2 3">
    <name type="scientific">Ophiobolus disseminans</name>
    <dbReference type="NCBI Taxonomy" id="1469910"/>
    <lineage>
        <taxon>Eukaryota</taxon>
        <taxon>Fungi</taxon>
        <taxon>Dikarya</taxon>
        <taxon>Ascomycota</taxon>
        <taxon>Pezizomycotina</taxon>
        <taxon>Dothideomycetes</taxon>
        <taxon>Pleosporomycetidae</taxon>
        <taxon>Pleosporales</taxon>
        <taxon>Pleosporineae</taxon>
        <taxon>Phaeosphaeriaceae</taxon>
        <taxon>Ophiobolus</taxon>
    </lineage>
</organism>
<keyword evidence="3" id="KW-1185">Reference proteome</keyword>
<name>A0A6A6ZEX6_9PLEO</name>
<dbReference type="AlphaFoldDB" id="A0A6A6ZEX6"/>
<gene>
    <name evidence="2" type="ORF">CC86DRAFT_472104</name>
</gene>
<dbReference type="EMBL" id="MU006245">
    <property type="protein sequence ID" value="KAF2819269.1"/>
    <property type="molecule type" value="Genomic_DNA"/>
</dbReference>
<dbReference type="OrthoDB" id="4725400at2759"/>
<evidence type="ECO:0000313" key="2">
    <source>
        <dbReference type="EMBL" id="KAF2819269.1"/>
    </source>
</evidence>